<reference evidence="11" key="1">
    <citation type="submission" date="2021-10" db="EMBL/GenBank/DDBJ databases">
        <title>De novo Genome Assembly of Clathrus columnatus (Basidiomycota, Fungi) Using Illumina and Nanopore Sequence Data.</title>
        <authorList>
            <person name="Ogiso-Tanaka E."/>
            <person name="Itagaki H."/>
            <person name="Hosoya T."/>
            <person name="Hosaka K."/>
        </authorList>
    </citation>
    <scope>NUCLEOTIDE SEQUENCE</scope>
    <source>
        <strain evidence="11">MO-923</strain>
    </source>
</reference>
<evidence type="ECO:0000256" key="3">
    <source>
        <dbReference type="ARBA" id="ARBA00010617"/>
    </source>
</evidence>
<keyword evidence="12" id="KW-1185">Reference proteome</keyword>
<dbReference type="InterPro" id="IPR036396">
    <property type="entry name" value="Cyt_P450_sf"/>
</dbReference>
<dbReference type="GO" id="GO:0005506">
    <property type="term" value="F:iron ion binding"/>
    <property type="evidence" value="ECO:0007669"/>
    <property type="project" value="InterPro"/>
</dbReference>
<dbReference type="InterPro" id="IPR001128">
    <property type="entry name" value="Cyt_P450"/>
</dbReference>
<feature type="transmembrane region" description="Helical" evidence="10">
    <location>
        <begin position="16"/>
        <end position="35"/>
    </location>
</feature>
<protein>
    <recommendedName>
        <fullName evidence="13">Cytochrome P450</fullName>
    </recommendedName>
</protein>
<keyword evidence="8" id="KW-0503">Monooxygenase</keyword>
<proteinExistence type="inferred from homology"/>
<dbReference type="GO" id="GO:0016705">
    <property type="term" value="F:oxidoreductase activity, acting on paired donors, with incorporation or reduction of molecular oxygen"/>
    <property type="evidence" value="ECO:0007669"/>
    <property type="project" value="InterPro"/>
</dbReference>
<comment type="similarity">
    <text evidence="3">Belongs to the cytochrome P450 family.</text>
</comment>
<evidence type="ECO:0000313" key="12">
    <source>
        <dbReference type="Proteomes" id="UP001050691"/>
    </source>
</evidence>
<dbReference type="Proteomes" id="UP001050691">
    <property type="component" value="Unassembled WGS sequence"/>
</dbReference>
<gene>
    <name evidence="11" type="ORF">Clacol_010231</name>
</gene>
<dbReference type="GO" id="GO:0020037">
    <property type="term" value="F:heme binding"/>
    <property type="evidence" value="ECO:0007669"/>
    <property type="project" value="InterPro"/>
</dbReference>
<dbReference type="EMBL" id="BPWL01000011">
    <property type="protein sequence ID" value="GJJ15952.1"/>
    <property type="molecule type" value="Genomic_DNA"/>
</dbReference>
<sequence length="531" mass="60358">MILDTLNISDWTAPCYVYLILGCGFVYGVIYRLLLGPLYFSPMRNMPGPPLGNLVFGQFSNMIMSEPGLRHMEWAEKYGPVIRFIGPFGFERLLFLEPSALHRILVSEWLNFPRPASLRHTLGITAGYGLLTVTGNVHKLMRKTMNPAFSLTNLIAQTDMYYPPLEGFIKILYTKISNSSDLKNGIQLLMYDWMSKVTLDIICATAFDYHPDSVHQPDNELAVAYHQLLSLQSGANLARLFAVMSIPGFPALLRTKFAVKYRNYLFRGPLKDLRILVLALKQIKRVSHQMLDEKLSEIDVKDSESKRDIMSLLVRARMDDQSDGYKMSDNDLIEQVTTASGLSWTLWLLAKNPECQKRLRDEVLPCIQDNPRPDYRTLKDLAYLDGVVMESLRVMPPVPFTIREAKEKDWIDGYYIPKGTMFYIPIRAVNTWTKIWGPDAKEFRPERWSNLPSTYNSNFSLLSFIAGPHSCIGRTMAIMEMKAIIAVLIAHFSFEPAYENQRAQPTAAITMKPADGLPLKVTLIGKVPLPP</sequence>
<evidence type="ECO:0000256" key="8">
    <source>
        <dbReference type="ARBA" id="ARBA00023033"/>
    </source>
</evidence>
<dbReference type="PRINTS" id="PR00463">
    <property type="entry name" value="EP450I"/>
</dbReference>
<comment type="pathway">
    <text evidence="2">Secondary metabolite biosynthesis.</text>
</comment>
<evidence type="ECO:0000256" key="10">
    <source>
        <dbReference type="SAM" id="Phobius"/>
    </source>
</evidence>
<keyword evidence="10" id="KW-0472">Membrane</keyword>
<evidence type="ECO:0000256" key="5">
    <source>
        <dbReference type="ARBA" id="ARBA00022723"/>
    </source>
</evidence>
<evidence type="ECO:0000256" key="7">
    <source>
        <dbReference type="ARBA" id="ARBA00023004"/>
    </source>
</evidence>
<feature type="binding site" description="axial binding residue" evidence="9">
    <location>
        <position position="471"/>
    </location>
    <ligand>
        <name>heme</name>
        <dbReference type="ChEBI" id="CHEBI:30413"/>
    </ligand>
    <ligandPart>
        <name>Fe</name>
        <dbReference type="ChEBI" id="CHEBI:18248"/>
    </ligandPart>
</feature>
<dbReference type="InterPro" id="IPR050121">
    <property type="entry name" value="Cytochrome_P450_monoxygenase"/>
</dbReference>
<keyword evidence="6" id="KW-0560">Oxidoreductase</keyword>
<keyword evidence="7 9" id="KW-0408">Iron</keyword>
<dbReference type="Pfam" id="PF00067">
    <property type="entry name" value="p450"/>
    <property type="match status" value="1"/>
</dbReference>
<dbReference type="PANTHER" id="PTHR24305">
    <property type="entry name" value="CYTOCHROME P450"/>
    <property type="match status" value="1"/>
</dbReference>
<organism evidence="11 12">
    <name type="scientific">Clathrus columnatus</name>
    <dbReference type="NCBI Taxonomy" id="1419009"/>
    <lineage>
        <taxon>Eukaryota</taxon>
        <taxon>Fungi</taxon>
        <taxon>Dikarya</taxon>
        <taxon>Basidiomycota</taxon>
        <taxon>Agaricomycotina</taxon>
        <taxon>Agaricomycetes</taxon>
        <taxon>Phallomycetidae</taxon>
        <taxon>Phallales</taxon>
        <taxon>Clathraceae</taxon>
        <taxon>Clathrus</taxon>
    </lineage>
</organism>
<dbReference type="PRINTS" id="PR00385">
    <property type="entry name" value="P450"/>
</dbReference>
<dbReference type="AlphaFoldDB" id="A0AAV5AQ65"/>
<keyword evidence="10" id="KW-1133">Transmembrane helix</keyword>
<evidence type="ECO:0000313" key="11">
    <source>
        <dbReference type="EMBL" id="GJJ15952.1"/>
    </source>
</evidence>
<keyword evidence="5 9" id="KW-0479">Metal-binding</keyword>
<comment type="caution">
    <text evidence="11">The sequence shown here is derived from an EMBL/GenBank/DDBJ whole genome shotgun (WGS) entry which is preliminary data.</text>
</comment>
<dbReference type="InterPro" id="IPR002401">
    <property type="entry name" value="Cyt_P450_E_grp-I"/>
</dbReference>
<name>A0AAV5AQ65_9AGAM</name>
<evidence type="ECO:0000256" key="4">
    <source>
        <dbReference type="ARBA" id="ARBA00022617"/>
    </source>
</evidence>
<accession>A0AAV5AQ65</accession>
<dbReference type="PANTHER" id="PTHR24305:SF166">
    <property type="entry name" value="CYTOCHROME P450 12A4, MITOCHONDRIAL-RELATED"/>
    <property type="match status" value="1"/>
</dbReference>
<keyword evidence="10" id="KW-0812">Transmembrane</keyword>
<dbReference type="SUPFAM" id="SSF48264">
    <property type="entry name" value="Cytochrome P450"/>
    <property type="match status" value="1"/>
</dbReference>
<dbReference type="Gene3D" id="1.10.630.10">
    <property type="entry name" value="Cytochrome P450"/>
    <property type="match status" value="1"/>
</dbReference>
<evidence type="ECO:0000256" key="6">
    <source>
        <dbReference type="ARBA" id="ARBA00023002"/>
    </source>
</evidence>
<evidence type="ECO:0000256" key="2">
    <source>
        <dbReference type="ARBA" id="ARBA00005179"/>
    </source>
</evidence>
<evidence type="ECO:0000256" key="9">
    <source>
        <dbReference type="PIRSR" id="PIRSR602401-1"/>
    </source>
</evidence>
<dbReference type="GO" id="GO:0004497">
    <property type="term" value="F:monooxygenase activity"/>
    <property type="evidence" value="ECO:0007669"/>
    <property type="project" value="UniProtKB-KW"/>
</dbReference>
<evidence type="ECO:0000256" key="1">
    <source>
        <dbReference type="ARBA" id="ARBA00001971"/>
    </source>
</evidence>
<evidence type="ECO:0008006" key="13">
    <source>
        <dbReference type="Google" id="ProtNLM"/>
    </source>
</evidence>
<comment type="cofactor">
    <cofactor evidence="1 9">
        <name>heme</name>
        <dbReference type="ChEBI" id="CHEBI:30413"/>
    </cofactor>
</comment>
<keyword evidence="4 9" id="KW-0349">Heme</keyword>